<dbReference type="NCBIfam" id="TIGR02494">
    <property type="entry name" value="PFLE_PFLC"/>
    <property type="match status" value="1"/>
</dbReference>
<evidence type="ECO:0000256" key="5">
    <source>
        <dbReference type="ARBA" id="ARBA00022723"/>
    </source>
</evidence>
<evidence type="ECO:0000313" key="13">
    <source>
        <dbReference type="Proteomes" id="UP000198847"/>
    </source>
</evidence>
<evidence type="ECO:0000256" key="1">
    <source>
        <dbReference type="ARBA" id="ARBA00001966"/>
    </source>
</evidence>
<keyword evidence="5" id="KW-0479">Metal-binding</keyword>
<feature type="domain" description="4Fe-4S ferredoxin-type" evidence="10">
    <location>
        <begin position="54"/>
        <end position="83"/>
    </location>
</feature>
<name>A0A1H8SH27_9FIRM</name>
<proteinExistence type="inferred from homology"/>
<dbReference type="GO" id="GO:0016491">
    <property type="term" value="F:oxidoreductase activity"/>
    <property type="evidence" value="ECO:0007669"/>
    <property type="project" value="UniProtKB-KW"/>
</dbReference>
<gene>
    <name evidence="12" type="ORF">SAMN04490178_10560</name>
</gene>
<keyword evidence="8" id="KW-0411">Iron-sulfur</keyword>
<dbReference type="InterPro" id="IPR040074">
    <property type="entry name" value="BssD/PflA/YjjW"/>
</dbReference>
<keyword evidence="6" id="KW-0560">Oxidoreductase</keyword>
<dbReference type="SUPFAM" id="SSF54862">
    <property type="entry name" value="4Fe-4S ferredoxins"/>
    <property type="match status" value="1"/>
</dbReference>
<comment type="cofactor">
    <cofactor evidence="1">
        <name>[4Fe-4S] cluster</name>
        <dbReference type="ChEBI" id="CHEBI:49883"/>
    </cofactor>
</comment>
<dbReference type="SFLD" id="SFLDG01118">
    <property type="entry name" value="activating_enzymes__group_2"/>
    <property type="match status" value="1"/>
</dbReference>
<feature type="domain" description="Radical SAM core" evidence="11">
    <location>
        <begin position="23"/>
        <end position="302"/>
    </location>
</feature>
<evidence type="ECO:0000256" key="7">
    <source>
        <dbReference type="ARBA" id="ARBA00023004"/>
    </source>
</evidence>
<comment type="similarity">
    <text evidence="2">Belongs to the organic radical-activating enzymes family.</text>
</comment>
<organism evidence="12 13">
    <name type="scientific">Propionispora vibrioides</name>
    <dbReference type="NCBI Taxonomy" id="112903"/>
    <lineage>
        <taxon>Bacteria</taxon>
        <taxon>Bacillati</taxon>
        <taxon>Bacillota</taxon>
        <taxon>Negativicutes</taxon>
        <taxon>Selenomonadales</taxon>
        <taxon>Sporomusaceae</taxon>
        <taxon>Propionispora</taxon>
    </lineage>
</organism>
<evidence type="ECO:0000256" key="8">
    <source>
        <dbReference type="ARBA" id="ARBA00023014"/>
    </source>
</evidence>
<accession>A0A1H8SH27</accession>
<dbReference type="Pfam" id="PF04055">
    <property type="entry name" value="Radical_SAM"/>
    <property type="match status" value="1"/>
</dbReference>
<dbReference type="STRING" id="112903.SAMN04490178_10560"/>
<dbReference type="PROSITE" id="PS00198">
    <property type="entry name" value="4FE4S_FER_1"/>
    <property type="match status" value="1"/>
</dbReference>
<dbReference type="GO" id="GO:0016829">
    <property type="term" value="F:lyase activity"/>
    <property type="evidence" value="ECO:0007669"/>
    <property type="project" value="UniProtKB-KW"/>
</dbReference>
<evidence type="ECO:0000256" key="3">
    <source>
        <dbReference type="ARBA" id="ARBA00022485"/>
    </source>
</evidence>
<dbReference type="InterPro" id="IPR012839">
    <property type="entry name" value="Organic_radical_activase"/>
</dbReference>
<dbReference type="InterPro" id="IPR001989">
    <property type="entry name" value="Radical_activat_CS"/>
</dbReference>
<keyword evidence="12" id="KW-0456">Lyase</keyword>
<feature type="domain" description="4Fe-4S ferredoxin-type" evidence="10">
    <location>
        <begin position="84"/>
        <end position="113"/>
    </location>
</feature>
<dbReference type="GO" id="GO:0046872">
    <property type="term" value="F:metal ion binding"/>
    <property type="evidence" value="ECO:0007669"/>
    <property type="project" value="UniProtKB-KW"/>
</dbReference>
<dbReference type="InterPro" id="IPR058240">
    <property type="entry name" value="rSAM_sf"/>
</dbReference>
<dbReference type="PROSITE" id="PS51918">
    <property type="entry name" value="RADICAL_SAM"/>
    <property type="match status" value="1"/>
</dbReference>
<evidence type="ECO:0000259" key="10">
    <source>
        <dbReference type="PROSITE" id="PS51379"/>
    </source>
</evidence>
<dbReference type="InterPro" id="IPR017900">
    <property type="entry name" value="4Fe4S_Fe_S_CS"/>
</dbReference>
<evidence type="ECO:0000256" key="2">
    <source>
        <dbReference type="ARBA" id="ARBA00009777"/>
    </source>
</evidence>
<keyword evidence="3" id="KW-0004">4Fe-4S</keyword>
<dbReference type="Proteomes" id="UP000198847">
    <property type="component" value="Unassembled WGS sequence"/>
</dbReference>
<dbReference type="PANTHER" id="PTHR30352:SF4">
    <property type="entry name" value="PYRUVATE FORMATE-LYASE 2-ACTIVATING ENZYME"/>
    <property type="match status" value="1"/>
</dbReference>
<evidence type="ECO:0000256" key="4">
    <source>
        <dbReference type="ARBA" id="ARBA00022691"/>
    </source>
</evidence>
<dbReference type="SUPFAM" id="SSF102114">
    <property type="entry name" value="Radical SAM enzymes"/>
    <property type="match status" value="1"/>
</dbReference>
<dbReference type="Gene3D" id="3.30.70.20">
    <property type="match status" value="1"/>
</dbReference>
<dbReference type="Gene3D" id="3.80.30.10">
    <property type="entry name" value="pyruvate-formate lyase- activating enzyme"/>
    <property type="match status" value="1"/>
</dbReference>
<dbReference type="EMBL" id="FODY01000005">
    <property type="protein sequence ID" value="SEO77971.1"/>
    <property type="molecule type" value="Genomic_DNA"/>
</dbReference>
<dbReference type="InterPro" id="IPR007197">
    <property type="entry name" value="rSAM"/>
</dbReference>
<dbReference type="SFLD" id="SFLDS00029">
    <property type="entry name" value="Radical_SAM"/>
    <property type="match status" value="1"/>
</dbReference>
<dbReference type="PIRSF" id="PIRSF000371">
    <property type="entry name" value="PFL_act_enz"/>
    <property type="match status" value="1"/>
</dbReference>
<dbReference type="InterPro" id="IPR017896">
    <property type="entry name" value="4Fe4S_Fe-S-bd"/>
</dbReference>
<protein>
    <submittedName>
        <fullName evidence="12">Pyruvate formate lyase activating enzyme</fullName>
    </submittedName>
</protein>
<reference evidence="12 13" key="1">
    <citation type="submission" date="2016-10" db="EMBL/GenBank/DDBJ databases">
        <authorList>
            <person name="de Groot N.N."/>
        </authorList>
    </citation>
    <scope>NUCLEOTIDE SEQUENCE [LARGE SCALE GENOMIC DNA]</scope>
    <source>
        <strain evidence="12 13">DSM 13305</strain>
    </source>
</reference>
<evidence type="ECO:0000259" key="11">
    <source>
        <dbReference type="PROSITE" id="PS51918"/>
    </source>
</evidence>
<dbReference type="PANTHER" id="PTHR30352">
    <property type="entry name" value="PYRUVATE FORMATE-LYASE-ACTIVATING ENZYME"/>
    <property type="match status" value="1"/>
</dbReference>
<dbReference type="PROSITE" id="PS01087">
    <property type="entry name" value="RADICAL_ACTIVATING"/>
    <property type="match status" value="1"/>
</dbReference>
<keyword evidence="7" id="KW-0408">Iron</keyword>
<dbReference type="InterPro" id="IPR034457">
    <property type="entry name" value="Organic_radical-activating"/>
</dbReference>
<keyword evidence="13" id="KW-1185">Reference proteome</keyword>
<dbReference type="PROSITE" id="PS51379">
    <property type="entry name" value="4FE4S_FER_2"/>
    <property type="match status" value="2"/>
</dbReference>
<evidence type="ECO:0000256" key="6">
    <source>
        <dbReference type="ARBA" id="ARBA00023002"/>
    </source>
</evidence>
<keyword evidence="12" id="KW-0670">Pyruvate</keyword>
<evidence type="ECO:0000256" key="9">
    <source>
        <dbReference type="ARBA" id="ARBA00047365"/>
    </source>
</evidence>
<comment type="catalytic activity">
    <reaction evidence="9">
        <text>glycyl-[protein] + reduced [flavodoxin] + S-adenosyl-L-methionine = glycin-2-yl radical-[protein] + semiquinone [flavodoxin] + 5'-deoxyadenosine + L-methionine + H(+)</text>
        <dbReference type="Rhea" id="RHEA:61976"/>
        <dbReference type="Rhea" id="RHEA-COMP:10622"/>
        <dbReference type="Rhea" id="RHEA-COMP:14480"/>
        <dbReference type="Rhea" id="RHEA-COMP:15993"/>
        <dbReference type="Rhea" id="RHEA-COMP:15994"/>
        <dbReference type="ChEBI" id="CHEBI:15378"/>
        <dbReference type="ChEBI" id="CHEBI:17319"/>
        <dbReference type="ChEBI" id="CHEBI:29947"/>
        <dbReference type="ChEBI" id="CHEBI:32722"/>
        <dbReference type="ChEBI" id="CHEBI:57618"/>
        <dbReference type="ChEBI" id="CHEBI:57844"/>
        <dbReference type="ChEBI" id="CHEBI:59789"/>
        <dbReference type="ChEBI" id="CHEBI:140311"/>
    </reaction>
</comment>
<sequence length="312" mass="34708">MRRPEEEAKLVVSVLEIERFALHDGPGIRTVVFLQGCPLFCPWCANPESQGSSKQLMYNERKCVRCHICIKQCSQQAIHLNEHNRLVFDRSLCGNCRLCGELCPQQAIHFPGVNMEIAAVLATVEKDRAYYEDSQGGVILSGGEPFTRYDGFLTLLKALKAGRLHVAVETTGQTGLTKLMEAEPYIDLFLFDIKHVNDEILKATTGAELGVILNNLAYLAKKNPQKIIIRTPVIPGFNYEVAVLEGIFDLAVRYRIKEVHLLPYHTLGRNKYEQLGRVYAYSLATVNMLAPSELAPYVASGAAKGLRVMIGG</sequence>
<dbReference type="GO" id="GO:0051539">
    <property type="term" value="F:4 iron, 4 sulfur cluster binding"/>
    <property type="evidence" value="ECO:0007669"/>
    <property type="project" value="UniProtKB-KW"/>
</dbReference>
<dbReference type="CDD" id="cd01335">
    <property type="entry name" value="Radical_SAM"/>
    <property type="match status" value="1"/>
</dbReference>
<dbReference type="SFLD" id="SFLDG01066">
    <property type="entry name" value="organic_radical-activating_enz"/>
    <property type="match status" value="1"/>
</dbReference>
<keyword evidence="4" id="KW-0949">S-adenosyl-L-methionine</keyword>
<evidence type="ECO:0000313" key="12">
    <source>
        <dbReference type="EMBL" id="SEO77971.1"/>
    </source>
</evidence>
<dbReference type="AlphaFoldDB" id="A0A1H8SH27"/>